<evidence type="ECO:0000313" key="2">
    <source>
        <dbReference type="EMBL" id="QDU74914.1"/>
    </source>
</evidence>
<keyword evidence="3" id="KW-1185">Reference proteome</keyword>
<dbReference type="Proteomes" id="UP000318626">
    <property type="component" value="Chromosome"/>
</dbReference>
<dbReference type="EMBL" id="CP036289">
    <property type="protein sequence ID" value="QDU74914.1"/>
    <property type="molecule type" value="Genomic_DNA"/>
</dbReference>
<feature type="domain" description="THUMP-like" evidence="1">
    <location>
        <begin position="323"/>
        <end position="394"/>
    </location>
</feature>
<evidence type="ECO:0000259" key="1">
    <source>
        <dbReference type="Pfam" id="PF18096"/>
    </source>
</evidence>
<reference evidence="3" key="1">
    <citation type="submission" date="2019-02" db="EMBL/GenBank/DDBJ databases">
        <title>Deep-cultivation of Planctomycetes and their phenomic and genomic characterization uncovers novel biology.</title>
        <authorList>
            <person name="Wiegand S."/>
            <person name="Jogler M."/>
            <person name="Boedeker C."/>
            <person name="Pinto D."/>
            <person name="Vollmers J."/>
            <person name="Rivas-Marin E."/>
            <person name="Kohn T."/>
            <person name="Peeters S.H."/>
            <person name="Heuer A."/>
            <person name="Rast P."/>
            <person name="Oberbeckmann S."/>
            <person name="Bunk B."/>
            <person name="Jeske O."/>
            <person name="Meyerdierks A."/>
            <person name="Storesund J.E."/>
            <person name="Kallscheuer N."/>
            <person name="Luecker S."/>
            <person name="Lage O.M."/>
            <person name="Pohl T."/>
            <person name="Merkel B.J."/>
            <person name="Hornburger P."/>
            <person name="Mueller R.-W."/>
            <person name="Bruemmer F."/>
            <person name="Labrenz M."/>
            <person name="Spormann A.M."/>
            <person name="Op den Camp H."/>
            <person name="Overmann J."/>
            <person name="Amann R."/>
            <person name="Jetten M.S.M."/>
            <person name="Mascher T."/>
            <person name="Medema M.H."/>
            <person name="Devos D.P."/>
            <person name="Kaster A.-K."/>
            <person name="Ovreas L."/>
            <person name="Rohde M."/>
            <person name="Galperin M.Y."/>
            <person name="Jogler C."/>
        </authorList>
    </citation>
    <scope>NUCLEOTIDE SEQUENCE [LARGE SCALE GENOMIC DNA]</scope>
    <source>
        <strain evidence="3">Pan97</strain>
    </source>
</reference>
<dbReference type="RefSeq" id="WP_144971891.1">
    <property type="nucleotide sequence ID" value="NZ_CP036289.1"/>
</dbReference>
<dbReference type="Pfam" id="PF18096">
    <property type="entry name" value="Thump_like"/>
    <property type="match status" value="1"/>
</dbReference>
<protein>
    <recommendedName>
        <fullName evidence="1">THUMP-like domain-containing protein</fullName>
    </recommendedName>
</protein>
<evidence type="ECO:0000313" key="3">
    <source>
        <dbReference type="Proteomes" id="UP000318626"/>
    </source>
</evidence>
<dbReference type="AlphaFoldDB" id="A0A518C6S9"/>
<accession>A0A518C6S9</accession>
<sequence>MSSPDQSEPLATCQWLVSEEAKSWFKWLRGVDANSIGTLTRLRQELRSEQAAALLSQVELRKRAARKFDHADRMFFTDIGLQQSTDQEIAAYKAKRFPADQPLADLCCGIGGDLIALSQRGPTTAVDASADHLCFAQANVSAHGAKLANIRCGLAEEVPLEPFAAWHIDPDRRHDDRRTIRLDSFSPSLDQLEAMLRRNRNAALKLAPASRLPKAWEEQGQCEWISNHRECKQLVLWLGELAQQPGTRRAARIDHAGNAEFFEGFARSSVSSTIVGEYLFDPDPALVASGLVDTLAESLHLARLSPESHYLTGNDLLDHPLLQTFEVIRQEKVDAKRLKKTVAEAEWGTLELKQRGLELKLETLRKQLRPRGKGEGTIVFTPTVEGNRAILCRRAAG</sequence>
<organism evidence="2 3">
    <name type="scientific">Bremerella volcania</name>
    <dbReference type="NCBI Taxonomy" id="2527984"/>
    <lineage>
        <taxon>Bacteria</taxon>
        <taxon>Pseudomonadati</taxon>
        <taxon>Planctomycetota</taxon>
        <taxon>Planctomycetia</taxon>
        <taxon>Pirellulales</taxon>
        <taxon>Pirellulaceae</taxon>
        <taxon>Bremerella</taxon>
    </lineage>
</organism>
<name>A0A518C6S9_9BACT</name>
<proteinExistence type="predicted"/>
<dbReference type="InterPro" id="IPR029063">
    <property type="entry name" value="SAM-dependent_MTases_sf"/>
</dbReference>
<dbReference type="CDD" id="cd02440">
    <property type="entry name" value="AdoMet_MTases"/>
    <property type="match status" value="1"/>
</dbReference>
<dbReference type="OrthoDB" id="9810570at2"/>
<dbReference type="SUPFAM" id="SSF53335">
    <property type="entry name" value="S-adenosyl-L-methionine-dependent methyltransferases"/>
    <property type="match status" value="1"/>
</dbReference>
<dbReference type="Gene3D" id="3.40.50.150">
    <property type="entry name" value="Vaccinia Virus protein VP39"/>
    <property type="match status" value="1"/>
</dbReference>
<gene>
    <name evidence="2" type="ORF">Pan97_19340</name>
</gene>
<dbReference type="KEGG" id="bvo:Pan97_19340"/>
<dbReference type="InterPro" id="IPR041497">
    <property type="entry name" value="Thump-like"/>
</dbReference>